<dbReference type="InterPro" id="IPR000182">
    <property type="entry name" value="GNAT_dom"/>
</dbReference>
<evidence type="ECO:0000259" key="1">
    <source>
        <dbReference type="PROSITE" id="PS51186"/>
    </source>
</evidence>
<name>A0A0B5BHF6_9BACT</name>
<dbReference type="OrthoDB" id="9798006at2"/>
<dbReference type="PROSITE" id="PS51186">
    <property type="entry name" value="GNAT"/>
    <property type="match status" value="1"/>
</dbReference>
<organism evidence="2 3">
    <name type="scientific">Geobacter pickeringii</name>
    <dbReference type="NCBI Taxonomy" id="345632"/>
    <lineage>
        <taxon>Bacteria</taxon>
        <taxon>Pseudomonadati</taxon>
        <taxon>Thermodesulfobacteriota</taxon>
        <taxon>Desulfuromonadia</taxon>
        <taxon>Geobacterales</taxon>
        <taxon>Geobacteraceae</taxon>
        <taxon>Geobacter</taxon>
    </lineage>
</organism>
<protein>
    <recommendedName>
        <fullName evidence="1">N-acetyltransferase domain-containing protein</fullName>
    </recommendedName>
</protein>
<dbReference type="SUPFAM" id="SSF55729">
    <property type="entry name" value="Acyl-CoA N-acyltransferases (Nat)"/>
    <property type="match status" value="1"/>
</dbReference>
<dbReference type="AlphaFoldDB" id="A0A0B5BHF6"/>
<proteinExistence type="predicted"/>
<sequence>MDLIARFAEAINTRHYRGLKRHVGRIGWLEKIELLSLDLHCWQPPPLPRMRMEVDFGFGGEADVRAMARDSGLDVQRQEALYLEKLRRGDLLYVGKRREEVVFYLWVITGRKDMINHFMLLEEGEFAVERSFTKEECRGHGLYPYGFIALIDEAKGRGLHCCLTDIALHNPPMLNTARRLGFERTDSFYLWLRHPFGQYTFPRGPLAARFIPK</sequence>
<dbReference type="KEGG" id="gpi:GPICK_08975"/>
<evidence type="ECO:0000313" key="3">
    <source>
        <dbReference type="Proteomes" id="UP000057609"/>
    </source>
</evidence>
<dbReference type="EMBL" id="CP009788">
    <property type="protein sequence ID" value="AJE03466.1"/>
    <property type="molecule type" value="Genomic_DNA"/>
</dbReference>
<dbReference type="RefSeq" id="WP_039742390.1">
    <property type="nucleotide sequence ID" value="NZ_CP009788.1"/>
</dbReference>
<reference evidence="2 3" key="1">
    <citation type="journal article" date="2015" name="Genome Announc.">
        <title>Complete Genome of Geobacter pickeringii G13T, a Metal-Reducing Isolate from Sedimentary Kaolin Deposits.</title>
        <authorList>
            <person name="Badalamenti J.P."/>
            <person name="Bond D.R."/>
        </authorList>
    </citation>
    <scope>NUCLEOTIDE SEQUENCE [LARGE SCALE GENOMIC DNA]</scope>
    <source>
        <strain evidence="2 3">G13</strain>
    </source>
</reference>
<dbReference type="InterPro" id="IPR016181">
    <property type="entry name" value="Acyl_CoA_acyltransferase"/>
</dbReference>
<gene>
    <name evidence="2" type="ORF">GPICK_08975</name>
</gene>
<dbReference type="HOGENOM" id="CLU_1292852_0_0_7"/>
<dbReference type="Gene3D" id="3.40.630.30">
    <property type="match status" value="1"/>
</dbReference>
<feature type="domain" description="N-acetyltransferase" evidence="1">
    <location>
        <begin position="62"/>
        <end position="204"/>
    </location>
</feature>
<dbReference type="GO" id="GO:0016747">
    <property type="term" value="F:acyltransferase activity, transferring groups other than amino-acyl groups"/>
    <property type="evidence" value="ECO:0007669"/>
    <property type="project" value="InterPro"/>
</dbReference>
<keyword evidence="3" id="KW-1185">Reference proteome</keyword>
<dbReference type="Proteomes" id="UP000057609">
    <property type="component" value="Chromosome"/>
</dbReference>
<accession>A0A0B5BHF6</accession>
<dbReference type="STRING" id="345632.GPICK_08975"/>
<evidence type="ECO:0000313" key="2">
    <source>
        <dbReference type="EMBL" id="AJE03466.1"/>
    </source>
</evidence>